<proteinExistence type="predicted"/>
<protein>
    <submittedName>
        <fullName evidence="2">Uncharacterized protein</fullName>
    </submittedName>
</protein>
<evidence type="ECO:0000256" key="1">
    <source>
        <dbReference type="SAM" id="MobiDB-lite"/>
    </source>
</evidence>
<dbReference type="Proteomes" id="UP000199682">
    <property type="component" value="Unassembled WGS sequence"/>
</dbReference>
<reference evidence="3" key="1">
    <citation type="submission" date="2016-10" db="EMBL/GenBank/DDBJ databases">
        <authorList>
            <person name="Varghese N."/>
            <person name="Submissions S."/>
        </authorList>
    </citation>
    <scope>NUCLEOTIDE SEQUENCE [LARGE SCALE GENOMIC DNA]</scope>
    <source>
        <strain evidence="3">DSM 44796</strain>
    </source>
</reference>
<evidence type="ECO:0000313" key="3">
    <source>
        <dbReference type="Proteomes" id="UP000199682"/>
    </source>
</evidence>
<feature type="compositionally biased region" description="Basic residues" evidence="1">
    <location>
        <begin position="192"/>
        <end position="203"/>
    </location>
</feature>
<gene>
    <name evidence="2" type="ORF">SAMN04488074_105123</name>
</gene>
<dbReference type="AlphaFoldDB" id="A0A1G9AW73"/>
<name>A0A1G9AW73_9PSEU</name>
<evidence type="ECO:0000313" key="2">
    <source>
        <dbReference type="EMBL" id="SDK30920.1"/>
    </source>
</evidence>
<accession>A0A1G9AW73</accession>
<dbReference type="EMBL" id="FNET01000005">
    <property type="protein sequence ID" value="SDK30920.1"/>
    <property type="molecule type" value="Genomic_DNA"/>
</dbReference>
<sequence length="221" mass="24430">MMTRRHPHDQGTYELLQEQEHLRRVACPPLPLGCGAPAGHDCVKPHRHPPRAEHEIHRTDCPAPDGCGADYDEPCHVPHGKPRTGPGCWRRVAAADAAFPEGAHPALPEPSAPPPPSRRLLPVEQVRRDIAEHRVPCGWCHAPVVWALTRKNVESPIDAEPSADGHLVLSVDDRGPRCHPLDALQIPAARAHGQRLHTPHRKTCPQGGRPTWTRVVRHGRH</sequence>
<organism evidence="2 3">
    <name type="scientific">Lentzea albidocapillata subsp. violacea</name>
    <dbReference type="NCBI Taxonomy" id="128104"/>
    <lineage>
        <taxon>Bacteria</taxon>
        <taxon>Bacillati</taxon>
        <taxon>Actinomycetota</taxon>
        <taxon>Actinomycetes</taxon>
        <taxon>Pseudonocardiales</taxon>
        <taxon>Pseudonocardiaceae</taxon>
        <taxon>Lentzea</taxon>
    </lineage>
</organism>
<feature type="region of interest" description="Disordered" evidence="1">
    <location>
        <begin position="191"/>
        <end position="221"/>
    </location>
</feature>